<dbReference type="Proteomes" id="UP000240708">
    <property type="component" value="Unassembled WGS sequence"/>
</dbReference>
<name>A0A2P8E4L7_9BACT</name>
<evidence type="ECO:0000313" key="1">
    <source>
        <dbReference type="EMBL" id="PSL04403.1"/>
    </source>
</evidence>
<proteinExistence type="predicted"/>
<accession>A0A2P8E4L7</accession>
<comment type="caution">
    <text evidence="1">The sequence shown here is derived from an EMBL/GenBank/DDBJ whole genome shotgun (WGS) entry which is preliminary data.</text>
</comment>
<evidence type="ECO:0000313" key="2">
    <source>
        <dbReference type="Proteomes" id="UP000240708"/>
    </source>
</evidence>
<protein>
    <submittedName>
        <fullName evidence="1">Uncharacterized protein</fullName>
    </submittedName>
</protein>
<reference evidence="1 2" key="1">
    <citation type="submission" date="2018-03" db="EMBL/GenBank/DDBJ databases">
        <title>Genomic Encyclopedia of Archaeal and Bacterial Type Strains, Phase II (KMG-II): from individual species to whole genera.</title>
        <authorList>
            <person name="Goeker M."/>
        </authorList>
    </citation>
    <scope>NUCLEOTIDE SEQUENCE [LARGE SCALE GENOMIC DNA]</scope>
    <source>
        <strain evidence="1 2">DSM 28057</strain>
    </source>
</reference>
<dbReference type="AlphaFoldDB" id="A0A2P8E4L7"/>
<keyword evidence="2" id="KW-1185">Reference proteome</keyword>
<dbReference type="EMBL" id="PYGF01000005">
    <property type="protein sequence ID" value="PSL04403.1"/>
    <property type="molecule type" value="Genomic_DNA"/>
</dbReference>
<gene>
    <name evidence="1" type="ORF">CLV48_105147</name>
</gene>
<organism evidence="1 2">
    <name type="scientific">Cecembia rubra</name>
    <dbReference type="NCBI Taxonomy" id="1485585"/>
    <lineage>
        <taxon>Bacteria</taxon>
        <taxon>Pseudomonadati</taxon>
        <taxon>Bacteroidota</taxon>
        <taxon>Cytophagia</taxon>
        <taxon>Cytophagales</taxon>
        <taxon>Cyclobacteriaceae</taxon>
        <taxon>Cecembia</taxon>
    </lineage>
</organism>
<sequence length="187" mass="21356">MLFGSMAYATASEERKSEVPVSLKKVEENKVLFRYKAKPEGPVTVKIFDENNALVKRHRVFYKNAFAKLYNFNEIGPGNYTMEILNGQSLVERLSINLESPSNKQNHFVSSNLETLRDNAFRLSVRSEIPEDITVSIFKDGALLHEETLDNVPGLDKVYRMLGVSILSRIDFYISTESGYFKHILAR</sequence>